<dbReference type="SUPFAM" id="SSF52172">
    <property type="entry name" value="CheY-like"/>
    <property type="match status" value="1"/>
</dbReference>
<dbReference type="EMBL" id="QKRX01000004">
    <property type="protein sequence ID" value="RAU18557.1"/>
    <property type="molecule type" value="Genomic_DNA"/>
</dbReference>
<dbReference type="InterPro" id="IPR043128">
    <property type="entry name" value="Rev_trsase/Diguanyl_cyclase"/>
</dbReference>
<feature type="domain" description="GGDEF" evidence="4">
    <location>
        <begin position="354"/>
        <end position="478"/>
    </location>
</feature>
<dbReference type="PANTHER" id="PTHR33121">
    <property type="entry name" value="CYCLIC DI-GMP PHOSPHODIESTERASE PDEF"/>
    <property type="match status" value="1"/>
</dbReference>
<name>A0A364NNV0_9GAMM</name>
<dbReference type="Pfam" id="PF11849">
    <property type="entry name" value="DUF3369"/>
    <property type="match status" value="1"/>
</dbReference>
<dbReference type="InterPro" id="IPR029787">
    <property type="entry name" value="Nucleotide_cyclase"/>
</dbReference>
<evidence type="ECO:0000259" key="2">
    <source>
        <dbReference type="PROSITE" id="PS50110"/>
    </source>
</evidence>
<dbReference type="SUPFAM" id="SSF55073">
    <property type="entry name" value="Nucleotide cyclase"/>
    <property type="match status" value="1"/>
</dbReference>
<feature type="modified residue" description="4-aspartylphosphate" evidence="1">
    <location>
        <position position="90"/>
    </location>
</feature>
<dbReference type="Gene3D" id="3.30.70.270">
    <property type="match status" value="1"/>
</dbReference>
<reference evidence="5 6" key="1">
    <citation type="submission" date="2018-06" db="EMBL/GenBank/DDBJ databases">
        <title>Nitrincola tibetense sp. nov., isolated from Lake XuguoCo on Tibetan Plateau.</title>
        <authorList>
            <person name="Xing P."/>
        </authorList>
    </citation>
    <scope>NUCLEOTIDE SEQUENCE [LARGE SCALE GENOMIC DNA]</scope>
    <source>
        <strain evidence="6">xg18</strain>
    </source>
</reference>
<dbReference type="GO" id="GO:0000160">
    <property type="term" value="P:phosphorelay signal transduction system"/>
    <property type="evidence" value="ECO:0007669"/>
    <property type="project" value="InterPro"/>
</dbReference>
<dbReference type="SMART" id="SM00052">
    <property type="entry name" value="EAL"/>
    <property type="match status" value="1"/>
</dbReference>
<comment type="caution">
    <text evidence="5">The sequence shown here is derived from an EMBL/GenBank/DDBJ whole genome shotgun (WGS) entry which is preliminary data.</text>
</comment>
<dbReference type="Gene3D" id="3.20.20.450">
    <property type="entry name" value="EAL domain"/>
    <property type="match status" value="1"/>
</dbReference>
<dbReference type="Pfam" id="PF00563">
    <property type="entry name" value="EAL"/>
    <property type="match status" value="1"/>
</dbReference>
<dbReference type="AlphaFoldDB" id="A0A364NNV0"/>
<keyword evidence="1" id="KW-0597">Phosphoprotein</keyword>
<dbReference type="CDD" id="cd00156">
    <property type="entry name" value="REC"/>
    <property type="match status" value="1"/>
</dbReference>
<dbReference type="InterPro" id="IPR001789">
    <property type="entry name" value="Sig_transdc_resp-reg_receiver"/>
</dbReference>
<dbReference type="InterPro" id="IPR021800">
    <property type="entry name" value="DUF3369"/>
</dbReference>
<dbReference type="PANTHER" id="PTHR33121:SF70">
    <property type="entry name" value="SIGNALING PROTEIN YKOW"/>
    <property type="match status" value="1"/>
</dbReference>
<evidence type="ECO:0000313" key="5">
    <source>
        <dbReference type="EMBL" id="RAU18557.1"/>
    </source>
</evidence>
<protein>
    <submittedName>
        <fullName evidence="5">Response regulator receiver protein</fullName>
    </submittedName>
</protein>
<dbReference type="InterPro" id="IPR050706">
    <property type="entry name" value="Cyclic-di-GMP_PDE-like"/>
</dbReference>
<evidence type="ECO:0000259" key="4">
    <source>
        <dbReference type="PROSITE" id="PS50887"/>
    </source>
</evidence>
<dbReference type="InterPro" id="IPR035919">
    <property type="entry name" value="EAL_sf"/>
</dbReference>
<accession>A0A364NNV0</accession>
<dbReference type="CDD" id="cd01949">
    <property type="entry name" value="GGDEF"/>
    <property type="match status" value="1"/>
</dbReference>
<dbReference type="GO" id="GO:0071111">
    <property type="term" value="F:cyclic-guanylate-specific phosphodiesterase activity"/>
    <property type="evidence" value="ECO:0007669"/>
    <property type="project" value="InterPro"/>
</dbReference>
<dbReference type="CDD" id="cd01948">
    <property type="entry name" value="EAL"/>
    <property type="match status" value="1"/>
</dbReference>
<evidence type="ECO:0000256" key="1">
    <source>
        <dbReference type="PROSITE-ProRule" id="PRU00169"/>
    </source>
</evidence>
<dbReference type="InterPro" id="IPR001633">
    <property type="entry name" value="EAL_dom"/>
</dbReference>
<dbReference type="InterPro" id="IPR011006">
    <property type="entry name" value="CheY-like_superfamily"/>
</dbReference>
<dbReference type="PROSITE" id="PS50883">
    <property type="entry name" value="EAL"/>
    <property type="match status" value="1"/>
</dbReference>
<dbReference type="SMART" id="SM00448">
    <property type="entry name" value="REC"/>
    <property type="match status" value="1"/>
</dbReference>
<dbReference type="InterPro" id="IPR000160">
    <property type="entry name" value="GGDEF_dom"/>
</dbReference>
<dbReference type="Gene3D" id="3.40.50.2300">
    <property type="match status" value="1"/>
</dbReference>
<keyword evidence="6" id="KW-1185">Reference proteome</keyword>
<dbReference type="Pfam" id="PF00990">
    <property type="entry name" value="GGDEF"/>
    <property type="match status" value="1"/>
</dbReference>
<dbReference type="PROSITE" id="PS50110">
    <property type="entry name" value="RESPONSE_REGULATORY"/>
    <property type="match status" value="1"/>
</dbReference>
<evidence type="ECO:0000313" key="6">
    <source>
        <dbReference type="Proteomes" id="UP000250744"/>
    </source>
</evidence>
<gene>
    <name evidence="5" type="ORF">DN062_07220</name>
</gene>
<feature type="domain" description="EAL" evidence="3">
    <location>
        <begin position="487"/>
        <end position="739"/>
    </location>
</feature>
<sequence>MPRWCVVDDDLIEFADEDEPAASLAGTNSRYLVRKILIVDDDEDVHLATELALRGQTFDGASPVFLHAYTSEEAFDCLSNEPDIAVILLDVVMESEEAGLLLVRQIREILDLQNVRIILRTGQPGYAPELDTISKYDINDYKTKSELTREKLYTAIITALRSYNQLVRLDHNRQGLTRIIQSTNNLMLKEGLHEFAEGVITQLAGFMGVDPDGLVCFGAYTADTASDSHMPVKVIASAGRYAQWMGQTTEFEKSLIWQQVHKCFEQRENILSDGVSCFYFEPESHARYVVYLDTPTSVGEDELRMVKMFTHNISLCAKNLSLLEQLKRIAYEDTLTGLLNRNGLIEYLNKGIPETGALLLIDLDQFSMLNDTFGIDYGDTLLCALAERYQHHPNVLKAGRLWADQFALVVDSNACIQDLILDISKPINVKDVWRLLTFCAGVSFPDTGSTANELVANATIALKRAKKKGVSQLVYFNTRMVDELRDRSMMLSELKESLDNQMFTLMYQPQVDLNTHQVVGVEALCRWRNKQNEQVSPDVFIPLAEQSGLILSLGEWVLHKALDDLHRIRCIKPFVRMAVNVSTLQFNDPDFEKVVSNALALAGLSGNCLDIEITESVGVLGSVEVEEKLARLKKLGVMISIDDFGTGFSSLSYLDKLSADQLKIDKSFVSCMNPINSGSNIADMIVALGRKFHLNVIAEGIETEEQFNALKAQGCHQGQGYWFSKPLVIDDLVNWLEQK</sequence>
<dbReference type="SMART" id="SM00267">
    <property type="entry name" value="GGDEF"/>
    <property type="match status" value="1"/>
</dbReference>
<dbReference type="Proteomes" id="UP000250744">
    <property type="component" value="Unassembled WGS sequence"/>
</dbReference>
<proteinExistence type="predicted"/>
<dbReference type="PROSITE" id="PS50887">
    <property type="entry name" value="GGDEF"/>
    <property type="match status" value="1"/>
</dbReference>
<feature type="domain" description="Response regulatory" evidence="2">
    <location>
        <begin position="35"/>
        <end position="159"/>
    </location>
</feature>
<dbReference type="NCBIfam" id="TIGR00254">
    <property type="entry name" value="GGDEF"/>
    <property type="match status" value="1"/>
</dbReference>
<dbReference type="SUPFAM" id="SSF141868">
    <property type="entry name" value="EAL domain-like"/>
    <property type="match status" value="1"/>
</dbReference>
<organism evidence="5 6">
    <name type="scientific">Nitrincola tibetensis</name>
    <dbReference type="NCBI Taxonomy" id="2219697"/>
    <lineage>
        <taxon>Bacteria</taxon>
        <taxon>Pseudomonadati</taxon>
        <taxon>Pseudomonadota</taxon>
        <taxon>Gammaproteobacteria</taxon>
        <taxon>Oceanospirillales</taxon>
        <taxon>Oceanospirillaceae</taxon>
        <taxon>Nitrincola</taxon>
    </lineage>
</organism>
<evidence type="ECO:0000259" key="3">
    <source>
        <dbReference type="PROSITE" id="PS50883"/>
    </source>
</evidence>